<evidence type="ECO:0000313" key="1">
    <source>
        <dbReference type="Proteomes" id="UP000492821"/>
    </source>
</evidence>
<dbReference type="WBParaSite" id="Pan_g17845.t1">
    <property type="protein sequence ID" value="Pan_g17845.t1"/>
    <property type="gene ID" value="Pan_g17845"/>
</dbReference>
<proteinExistence type="predicted"/>
<dbReference type="AlphaFoldDB" id="A0A7E4V8D4"/>
<organism evidence="1 2">
    <name type="scientific">Panagrellus redivivus</name>
    <name type="common">Microworm</name>
    <dbReference type="NCBI Taxonomy" id="6233"/>
    <lineage>
        <taxon>Eukaryota</taxon>
        <taxon>Metazoa</taxon>
        <taxon>Ecdysozoa</taxon>
        <taxon>Nematoda</taxon>
        <taxon>Chromadorea</taxon>
        <taxon>Rhabditida</taxon>
        <taxon>Tylenchina</taxon>
        <taxon>Panagrolaimomorpha</taxon>
        <taxon>Panagrolaimoidea</taxon>
        <taxon>Panagrolaimidae</taxon>
        <taxon>Panagrellus</taxon>
    </lineage>
</organism>
<name>A0A7E4V8D4_PANRE</name>
<protein>
    <submittedName>
        <fullName evidence="2">HTH_48 domain-containing protein</fullName>
    </submittedName>
</protein>
<accession>A0A7E4V8D4</accession>
<keyword evidence="1" id="KW-1185">Reference proteome</keyword>
<reference evidence="1" key="1">
    <citation type="journal article" date="2013" name="Genetics">
        <title>The draft genome and transcriptome of Panagrellus redivivus are shaped by the harsh demands of a free-living lifestyle.</title>
        <authorList>
            <person name="Srinivasan J."/>
            <person name="Dillman A.R."/>
            <person name="Macchietto M.G."/>
            <person name="Heikkinen L."/>
            <person name="Lakso M."/>
            <person name="Fracchia K.M."/>
            <person name="Antoshechkin I."/>
            <person name="Mortazavi A."/>
            <person name="Wong G."/>
            <person name="Sternberg P.W."/>
        </authorList>
    </citation>
    <scope>NUCLEOTIDE SEQUENCE [LARGE SCALE GENOMIC DNA]</scope>
    <source>
        <strain evidence="1">MT8872</strain>
    </source>
</reference>
<sequence length="147" mass="16721">MPFQTPTRTPLKIPNDQSRLPWIVMVALINSPYKIIQKTVRLASNYGRLHAHFSHCGGQNPVRPKSSSKFSYTFVHAIQNSRFRMMKSGCHRQSVTDGWMQLLAYLFYNCFSKATGDDVGDKQINEIVECGCTDVQTDRKGYRLGMG</sequence>
<reference evidence="2" key="2">
    <citation type="submission" date="2020-10" db="UniProtKB">
        <authorList>
            <consortium name="WormBaseParasite"/>
        </authorList>
    </citation>
    <scope>IDENTIFICATION</scope>
</reference>
<dbReference type="Proteomes" id="UP000492821">
    <property type="component" value="Unassembled WGS sequence"/>
</dbReference>
<evidence type="ECO:0000313" key="2">
    <source>
        <dbReference type="WBParaSite" id="Pan_g17845.t1"/>
    </source>
</evidence>